<dbReference type="Proteomes" id="UP000822688">
    <property type="component" value="Chromosome 8"/>
</dbReference>
<evidence type="ECO:0000313" key="3">
    <source>
        <dbReference type="Proteomes" id="UP000822688"/>
    </source>
</evidence>
<evidence type="ECO:0000313" key="2">
    <source>
        <dbReference type="EMBL" id="KAG0563668.1"/>
    </source>
</evidence>
<accession>A0A8T0H0T5</accession>
<reference evidence="2" key="1">
    <citation type="submission" date="2020-06" db="EMBL/GenBank/DDBJ databases">
        <title>WGS assembly of Ceratodon purpureus strain R40.</title>
        <authorList>
            <person name="Carey S.B."/>
            <person name="Jenkins J."/>
            <person name="Shu S."/>
            <person name="Lovell J.T."/>
            <person name="Sreedasyam A."/>
            <person name="Maumus F."/>
            <person name="Tiley G.P."/>
            <person name="Fernandez-Pozo N."/>
            <person name="Barry K."/>
            <person name="Chen C."/>
            <person name="Wang M."/>
            <person name="Lipzen A."/>
            <person name="Daum C."/>
            <person name="Saski C.A."/>
            <person name="Payton A.C."/>
            <person name="Mcbreen J.C."/>
            <person name="Conrad R.E."/>
            <person name="Kollar L.M."/>
            <person name="Olsson S."/>
            <person name="Huttunen S."/>
            <person name="Landis J.B."/>
            <person name="Wickett N.J."/>
            <person name="Johnson M.G."/>
            <person name="Rensing S.A."/>
            <person name="Grimwood J."/>
            <person name="Schmutz J."/>
            <person name="Mcdaniel S.F."/>
        </authorList>
    </citation>
    <scope>NUCLEOTIDE SEQUENCE</scope>
    <source>
        <strain evidence="2">R40</strain>
    </source>
</reference>
<dbReference type="EMBL" id="CM026429">
    <property type="protein sequence ID" value="KAG0563668.1"/>
    <property type="molecule type" value="Genomic_DNA"/>
</dbReference>
<feature type="compositionally biased region" description="Basic and acidic residues" evidence="1">
    <location>
        <begin position="65"/>
        <end position="74"/>
    </location>
</feature>
<organism evidence="2 3">
    <name type="scientific">Ceratodon purpureus</name>
    <name type="common">Fire moss</name>
    <name type="synonym">Dicranum purpureum</name>
    <dbReference type="NCBI Taxonomy" id="3225"/>
    <lineage>
        <taxon>Eukaryota</taxon>
        <taxon>Viridiplantae</taxon>
        <taxon>Streptophyta</taxon>
        <taxon>Embryophyta</taxon>
        <taxon>Bryophyta</taxon>
        <taxon>Bryophytina</taxon>
        <taxon>Bryopsida</taxon>
        <taxon>Dicranidae</taxon>
        <taxon>Pseudoditrichales</taxon>
        <taxon>Ditrichaceae</taxon>
        <taxon>Ceratodon</taxon>
    </lineage>
</organism>
<gene>
    <name evidence="2" type="ORF">KC19_8G049500</name>
</gene>
<dbReference type="AlphaFoldDB" id="A0A8T0H0T5"/>
<feature type="compositionally biased region" description="Basic and acidic residues" evidence="1">
    <location>
        <begin position="45"/>
        <end position="55"/>
    </location>
</feature>
<protein>
    <submittedName>
        <fullName evidence="2">Uncharacterized protein</fullName>
    </submittedName>
</protein>
<proteinExistence type="predicted"/>
<name>A0A8T0H0T5_CERPU</name>
<comment type="caution">
    <text evidence="2">The sequence shown here is derived from an EMBL/GenBank/DDBJ whole genome shotgun (WGS) entry which is preliminary data.</text>
</comment>
<feature type="region of interest" description="Disordered" evidence="1">
    <location>
        <begin position="1"/>
        <end position="96"/>
    </location>
</feature>
<evidence type="ECO:0000256" key="1">
    <source>
        <dbReference type="SAM" id="MobiDB-lite"/>
    </source>
</evidence>
<sequence length="239" mass="26637">MEGGSGDSESDYYDCATDRSRSSSEEMEDRVEASVGAREMGGEGGRGKVGREEVQRVPTIRRFRRIDTERRKIENAGTERGASSVGGGDMESGVSREKETGDGVEIFGYELRAPQNTHALKRLSMDATLQRQEFLRKAEVKSQSMRSKVQDEVMKVLFGPSDAKTPDEEKYEIVEQEEVVRGVGRTGILYRFSMWATLGFITLVLGGRRAQVGCTEFFPSIRERDPVPKVIVAKQIQSP</sequence>
<keyword evidence="3" id="KW-1185">Reference proteome</keyword>